<dbReference type="AlphaFoldDB" id="A0A645GAB5"/>
<dbReference type="EMBL" id="VSSQ01068884">
    <property type="protein sequence ID" value="MPN21014.1"/>
    <property type="molecule type" value="Genomic_DNA"/>
</dbReference>
<feature type="compositionally biased region" description="Gly residues" evidence="1">
    <location>
        <begin position="24"/>
        <end position="40"/>
    </location>
</feature>
<name>A0A645GAB5_9ZZZZ</name>
<evidence type="ECO:0000313" key="3">
    <source>
        <dbReference type="EMBL" id="MPN21014.1"/>
    </source>
</evidence>
<keyword evidence="2" id="KW-1133">Transmembrane helix</keyword>
<feature type="transmembrane region" description="Helical" evidence="2">
    <location>
        <begin position="103"/>
        <end position="129"/>
    </location>
</feature>
<evidence type="ECO:0000256" key="2">
    <source>
        <dbReference type="SAM" id="Phobius"/>
    </source>
</evidence>
<proteinExistence type="predicted"/>
<evidence type="ECO:0000256" key="1">
    <source>
        <dbReference type="SAM" id="MobiDB-lite"/>
    </source>
</evidence>
<organism evidence="3">
    <name type="scientific">bioreactor metagenome</name>
    <dbReference type="NCBI Taxonomy" id="1076179"/>
    <lineage>
        <taxon>unclassified sequences</taxon>
        <taxon>metagenomes</taxon>
        <taxon>ecological metagenomes</taxon>
    </lineage>
</organism>
<reference evidence="3" key="1">
    <citation type="submission" date="2019-08" db="EMBL/GenBank/DDBJ databases">
        <authorList>
            <person name="Kucharzyk K."/>
            <person name="Murdoch R.W."/>
            <person name="Higgins S."/>
            <person name="Loffler F."/>
        </authorList>
    </citation>
    <scope>NUCLEOTIDE SEQUENCE</scope>
</reference>
<keyword evidence="2" id="KW-0812">Transmembrane</keyword>
<accession>A0A645GAB5</accession>
<gene>
    <name evidence="3" type="ORF">SDC9_168393</name>
</gene>
<feature type="region of interest" description="Disordered" evidence="1">
    <location>
        <begin position="19"/>
        <end position="40"/>
    </location>
</feature>
<protein>
    <submittedName>
        <fullName evidence="3">Uncharacterized protein</fullName>
    </submittedName>
</protein>
<sequence length="138" mass="13502">MGRAAQGGAGRGEQIVQGRQAGAEHGGAPGQGGSVGPDGGLAGLRWRSAGKVVVAVVEVAGHVGFVVREPVQVVARDAQGDPLQQLGTVGDHPPRLGVDGAGIAAVHAFVAAGAGGVVQLLAMLGVGVIDGIAERRAR</sequence>
<comment type="caution">
    <text evidence="3">The sequence shown here is derived from an EMBL/GenBank/DDBJ whole genome shotgun (WGS) entry which is preliminary data.</text>
</comment>
<keyword evidence="2" id="KW-0472">Membrane</keyword>